<dbReference type="eggNOG" id="KOG4491">
    <property type="taxonomic scope" value="Eukaryota"/>
</dbReference>
<dbReference type="Proteomes" id="UP000007264">
    <property type="component" value="Unassembled WGS sequence"/>
</dbReference>
<comment type="caution">
    <text evidence="7">The sequence shown here is derived from an EMBL/GenBank/DDBJ whole genome shotgun (WGS) entry which is preliminary data.</text>
</comment>
<keyword evidence="3 6" id="KW-0812">Transmembrane</keyword>
<sequence>MQVPEWLRSVLAGARLTAILGAAVYAHACGNVIQVLSALAVGSALGAIGYRKGSLSASGALAAIFVGSTTLGPSLRAGMTLLAFYLSSSKLTTLKEGLKEVDDGFKKGGQRNWVQVFCNAFVPALLAALMGYLSGLTDLPLSVSGRRLYTAAAGAFLGYYSCCCGDTWASEVGQLSEAEPRLITSLRPVRKGTNGGVTLLGVAASAAGGLFMGLVFYCGSIISPGIRGNDAMYAAAAQQWVLILLGLVAGTVGSVIDSILGATVQFTGFNRKTGKITSSVGSDVVHISGFPLLTNNGVNLVSATTCSLLCAYAALRLF</sequence>
<feature type="transmembrane region" description="Helical" evidence="6">
    <location>
        <begin position="113"/>
        <end position="133"/>
    </location>
</feature>
<dbReference type="GeneID" id="17045541"/>
<dbReference type="Pfam" id="PF01940">
    <property type="entry name" value="DUF92"/>
    <property type="match status" value="1"/>
</dbReference>
<evidence type="ECO:0008006" key="9">
    <source>
        <dbReference type="Google" id="ProtNLM"/>
    </source>
</evidence>
<reference evidence="7 8" key="1">
    <citation type="journal article" date="2012" name="Genome Biol.">
        <title>The genome of the polar eukaryotic microalga coccomyxa subellipsoidea reveals traits of cold adaptation.</title>
        <authorList>
            <person name="Blanc G."/>
            <person name="Agarkova I."/>
            <person name="Grimwood J."/>
            <person name="Kuo A."/>
            <person name="Brueggeman A."/>
            <person name="Dunigan D."/>
            <person name="Gurnon J."/>
            <person name="Ladunga I."/>
            <person name="Lindquist E."/>
            <person name="Lucas S."/>
            <person name="Pangilinan J."/>
            <person name="Proschold T."/>
            <person name="Salamov A."/>
            <person name="Schmutz J."/>
            <person name="Weeks D."/>
            <person name="Yamada T."/>
            <person name="Claverie J.M."/>
            <person name="Grigoriev I."/>
            <person name="Van Etten J."/>
            <person name="Lomsadze A."/>
            <person name="Borodovsky M."/>
        </authorList>
    </citation>
    <scope>NUCLEOTIDE SEQUENCE [LARGE SCALE GENOMIC DNA]</scope>
    <source>
        <strain evidence="7 8">C-169</strain>
    </source>
</reference>
<evidence type="ECO:0000256" key="6">
    <source>
        <dbReference type="SAM" id="Phobius"/>
    </source>
</evidence>
<dbReference type="GO" id="GO:0016020">
    <property type="term" value="C:membrane"/>
    <property type="evidence" value="ECO:0007669"/>
    <property type="project" value="UniProtKB-SubCell"/>
</dbReference>
<keyword evidence="5 6" id="KW-0472">Membrane</keyword>
<evidence type="ECO:0000256" key="3">
    <source>
        <dbReference type="ARBA" id="ARBA00022692"/>
    </source>
</evidence>
<dbReference type="EMBL" id="AGSI01000001">
    <property type="protein sequence ID" value="EIE27526.1"/>
    <property type="molecule type" value="Genomic_DNA"/>
</dbReference>
<evidence type="ECO:0000256" key="2">
    <source>
        <dbReference type="ARBA" id="ARBA00009012"/>
    </source>
</evidence>
<evidence type="ECO:0000256" key="1">
    <source>
        <dbReference type="ARBA" id="ARBA00004141"/>
    </source>
</evidence>
<dbReference type="STRING" id="574566.I0ZA57"/>
<protein>
    <recommendedName>
        <fullName evidence="9">DUF92-domain-containing protein</fullName>
    </recommendedName>
</protein>
<evidence type="ECO:0000256" key="5">
    <source>
        <dbReference type="ARBA" id="ARBA00023136"/>
    </source>
</evidence>
<dbReference type="KEGG" id="csl:COCSUDRAFT_11312"/>
<keyword evidence="4 6" id="KW-1133">Transmembrane helix</keyword>
<dbReference type="PANTHER" id="PTHR13353">
    <property type="entry name" value="TRANSMEMBRANE PROTEIN 19"/>
    <property type="match status" value="1"/>
</dbReference>
<dbReference type="RefSeq" id="XP_005652070.1">
    <property type="nucleotide sequence ID" value="XM_005652013.1"/>
</dbReference>
<feature type="transmembrane region" description="Helical" evidence="6">
    <location>
        <begin position="240"/>
        <end position="262"/>
    </location>
</feature>
<dbReference type="InterPro" id="IPR002794">
    <property type="entry name" value="DUF92_TMEM19"/>
</dbReference>
<proteinExistence type="inferred from homology"/>
<dbReference type="AlphaFoldDB" id="I0ZA57"/>
<accession>I0ZA57</accession>
<evidence type="ECO:0000313" key="7">
    <source>
        <dbReference type="EMBL" id="EIE27526.1"/>
    </source>
</evidence>
<feature type="transmembrane region" description="Helical" evidence="6">
    <location>
        <begin position="197"/>
        <end position="219"/>
    </location>
</feature>
<keyword evidence="8" id="KW-1185">Reference proteome</keyword>
<gene>
    <name evidence="7" type="ORF">COCSUDRAFT_11312</name>
</gene>
<evidence type="ECO:0000256" key="4">
    <source>
        <dbReference type="ARBA" id="ARBA00022989"/>
    </source>
</evidence>
<organism evidence="7 8">
    <name type="scientific">Coccomyxa subellipsoidea (strain C-169)</name>
    <name type="common">Green microalga</name>
    <dbReference type="NCBI Taxonomy" id="574566"/>
    <lineage>
        <taxon>Eukaryota</taxon>
        <taxon>Viridiplantae</taxon>
        <taxon>Chlorophyta</taxon>
        <taxon>core chlorophytes</taxon>
        <taxon>Trebouxiophyceae</taxon>
        <taxon>Trebouxiophyceae incertae sedis</taxon>
        <taxon>Coccomyxaceae</taxon>
        <taxon>Coccomyxa</taxon>
        <taxon>Coccomyxa subellipsoidea</taxon>
    </lineage>
</organism>
<evidence type="ECO:0000313" key="8">
    <source>
        <dbReference type="Proteomes" id="UP000007264"/>
    </source>
</evidence>
<feature type="transmembrane region" description="Helical" evidence="6">
    <location>
        <begin position="62"/>
        <end position="86"/>
    </location>
</feature>
<name>I0ZA57_COCSC</name>
<comment type="similarity">
    <text evidence="2">Belongs to the TMEM19 family.</text>
</comment>
<feature type="transmembrane region" description="Helical" evidence="6">
    <location>
        <begin position="32"/>
        <end position="50"/>
    </location>
</feature>
<dbReference type="OrthoDB" id="30881at2759"/>
<dbReference type="PANTHER" id="PTHR13353:SF14">
    <property type="entry name" value="PROTEIN PGR"/>
    <property type="match status" value="1"/>
</dbReference>
<comment type="subcellular location">
    <subcellularLocation>
        <location evidence="1">Membrane</location>
        <topology evidence="1">Multi-pass membrane protein</topology>
    </subcellularLocation>
</comment>